<gene>
    <name evidence="3" type="ORF">TELCIR_12099</name>
</gene>
<dbReference type="PANTHER" id="PTHR10127">
    <property type="entry name" value="DISCOIDIN, CUB, EGF, LAMININ , AND ZINC METALLOPROTEASE DOMAIN CONTAINING"/>
    <property type="match status" value="1"/>
</dbReference>
<evidence type="ECO:0000313" key="4">
    <source>
        <dbReference type="Proteomes" id="UP000230423"/>
    </source>
</evidence>
<dbReference type="PANTHER" id="PTHR10127:SF891">
    <property type="entry name" value="ZINC METALLOPROTEINASE NAS-29"/>
    <property type="match status" value="1"/>
</dbReference>
<organism evidence="3 4">
    <name type="scientific">Teladorsagia circumcincta</name>
    <name type="common">Brown stomach worm</name>
    <name type="synonym">Ostertagia circumcincta</name>
    <dbReference type="NCBI Taxonomy" id="45464"/>
    <lineage>
        <taxon>Eukaryota</taxon>
        <taxon>Metazoa</taxon>
        <taxon>Ecdysozoa</taxon>
        <taxon>Nematoda</taxon>
        <taxon>Chromadorea</taxon>
        <taxon>Rhabditida</taxon>
        <taxon>Rhabditina</taxon>
        <taxon>Rhabditomorpha</taxon>
        <taxon>Strongyloidea</taxon>
        <taxon>Trichostrongylidae</taxon>
        <taxon>Teladorsagia</taxon>
    </lineage>
</organism>
<evidence type="ECO:0000259" key="2">
    <source>
        <dbReference type="PROSITE" id="PS51864"/>
    </source>
</evidence>
<dbReference type="GO" id="GO:0004222">
    <property type="term" value="F:metalloendopeptidase activity"/>
    <property type="evidence" value="ECO:0007669"/>
    <property type="project" value="InterPro"/>
</dbReference>
<reference evidence="3 4" key="1">
    <citation type="submission" date="2015-09" db="EMBL/GenBank/DDBJ databases">
        <title>Draft genome of the parasitic nematode Teladorsagia circumcincta isolate WARC Sus (inbred).</title>
        <authorList>
            <person name="Mitreva M."/>
        </authorList>
    </citation>
    <scope>NUCLEOTIDE SEQUENCE [LARGE SCALE GENOMIC DNA]</scope>
    <source>
        <strain evidence="3 4">S</strain>
    </source>
</reference>
<dbReference type="InterPro" id="IPR024079">
    <property type="entry name" value="MetalloPept_cat_dom_sf"/>
</dbReference>
<dbReference type="EMBL" id="KZ348430">
    <property type="protein sequence ID" value="PIO66195.1"/>
    <property type="molecule type" value="Genomic_DNA"/>
</dbReference>
<dbReference type="InterPro" id="IPR001506">
    <property type="entry name" value="Peptidase_M12A"/>
</dbReference>
<sequence>MHGDMIMSKALLQKQRIMASQRRRKRWAYRDSYYPETIWQDGVPYEFDSSLSNISVASLTNAMRFWQENTCVTFRERSNETQYILYTSENSGCFSTVGKDNSQPIQPVNIGRGCQHVRVF</sequence>
<dbReference type="PROSITE" id="PS51864">
    <property type="entry name" value="ASTACIN"/>
    <property type="match status" value="1"/>
</dbReference>
<dbReference type="Gene3D" id="3.40.390.10">
    <property type="entry name" value="Collagenase (Catalytic Domain)"/>
    <property type="match status" value="1"/>
</dbReference>
<dbReference type="Proteomes" id="UP000230423">
    <property type="component" value="Unassembled WGS sequence"/>
</dbReference>
<protein>
    <submittedName>
        <fullName evidence="3">Astacin</fullName>
    </submittedName>
</protein>
<dbReference type="AlphaFoldDB" id="A0A2G9U7P5"/>
<feature type="domain" description="Peptidase M12A" evidence="2">
    <location>
        <begin position="27"/>
        <end position="120"/>
    </location>
</feature>
<accession>A0A2G9U7P5</accession>
<dbReference type="SUPFAM" id="SSF55486">
    <property type="entry name" value="Metalloproteases ('zincins'), catalytic domain"/>
    <property type="match status" value="1"/>
</dbReference>
<evidence type="ECO:0000256" key="1">
    <source>
        <dbReference type="PROSITE-ProRule" id="PRU01211"/>
    </source>
</evidence>
<comment type="caution">
    <text evidence="1">Lacks conserved residue(s) required for the propagation of feature annotation.</text>
</comment>
<name>A0A2G9U7P5_TELCI</name>
<dbReference type="OrthoDB" id="5826793at2759"/>
<dbReference type="GO" id="GO:0006508">
    <property type="term" value="P:proteolysis"/>
    <property type="evidence" value="ECO:0007669"/>
    <property type="project" value="InterPro"/>
</dbReference>
<evidence type="ECO:0000313" key="3">
    <source>
        <dbReference type="EMBL" id="PIO66195.1"/>
    </source>
</evidence>
<keyword evidence="4" id="KW-1185">Reference proteome</keyword>
<proteinExistence type="predicted"/>
<dbReference type="Pfam" id="PF01400">
    <property type="entry name" value="Astacin"/>
    <property type="match status" value="1"/>
</dbReference>